<dbReference type="EMBL" id="FOQE01000002">
    <property type="protein sequence ID" value="SFH54205.1"/>
    <property type="molecule type" value="Genomic_DNA"/>
</dbReference>
<keyword evidence="4" id="KW-1185">Reference proteome</keyword>
<sequence length="342" mass="38442">MNLLILSCGTRNKIIAYFKEALAGRGKVIAADHSPLAPALYEADEAVIIPHIQDKQYLDTLLTLCKEKQIKAIFSLIDPELNLLAKHQHDFLAIDTVPIISDADKVELCFNKYALYEFLTEKQIPTPKSYLNEHQFYQDMEKGKISFPVFVKPYNGSASAQIHKAHSSDEMEDLILNGENMMIQEFMDGIEIGADVYVDLHTGKVVSIFTKEKINMRAGETDKARSFKDEQLFEFIQSVVEETGLKGMLDIDLFKVGDQYLISEINPRFGGGYPHAYGCGVSFPKMLLNNLAGKENRVQIGEYESEIYMAKFNDVMIMPAENLAKEMMVSLSPSETAPSTQT</sequence>
<accession>A0A1I3AVT9</accession>
<dbReference type="InterPro" id="IPR048764">
    <property type="entry name" value="PylC_N"/>
</dbReference>
<dbReference type="NCBIfam" id="NF009406">
    <property type="entry name" value="PRK12767.1-5"/>
    <property type="match status" value="1"/>
</dbReference>
<dbReference type="InterPro" id="IPR011761">
    <property type="entry name" value="ATP-grasp"/>
</dbReference>
<dbReference type="GO" id="GO:0009432">
    <property type="term" value="P:SOS response"/>
    <property type="evidence" value="ECO:0007669"/>
    <property type="project" value="TreeGrafter"/>
</dbReference>
<dbReference type="PANTHER" id="PTHR21621">
    <property type="entry name" value="RIBOSOMAL PROTEIN S6 MODIFICATION PROTEIN"/>
    <property type="match status" value="1"/>
</dbReference>
<keyword evidence="1" id="KW-0067">ATP-binding</keyword>
<evidence type="ECO:0000259" key="2">
    <source>
        <dbReference type="PROSITE" id="PS50975"/>
    </source>
</evidence>
<dbReference type="InterPro" id="IPR003806">
    <property type="entry name" value="ATP-grasp_PylC-type"/>
</dbReference>
<dbReference type="InterPro" id="IPR013815">
    <property type="entry name" value="ATP_grasp_subdomain_1"/>
</dbReference>
<reference evidence="3 4" key="1">
    <citation type="submission" date="2016-10" db="EMBL/GenBank/DDBJ databases">
        <authorList>
            <person name="de Groot N.N."/>
        </authorList>
    </citation>
    <scope>NUCLEOTIDE SEQUENCE [LARGE SCALE GENOMIC DNA]</scope>
    <source>
        <strain evidence="3 4">DSM 27630</strain>
    </source>
</reference>
<feature type="domain" description="ATP-grasp" evidence="2">
    <location>
        <begin position="116"/>
        <end position="292"/>
    </location>
</feature>
<dbReference type="GO" id="GO:0046872">
    <property type="term" value="F:metal ion binding"/>
    <property type="evidence" value="ECO:0007669"/>
    <property type="project" value="InterPro"/>
</dbReference>
<evidence type="ECO:0000313" key="3">
    <source>
        <dbReference type="EMBL" id="SFH54205.1"/>
    </source>
</evidence>
<dbReference type="Gene3D" id="3.30.470.20">
    <property type="entry name" value="ATP-grasp fold, B domain"/>
    <property type="match status" value="1"/>
</dbReference>
<dbReference type="Pfam" id="PF21360">
    <property type="entry name" value="PylC-like_N"/>
    <property type="match status" value="1"/>
</dbReference>
<dbReference type="AlphaFoldDB" id="A0A1I3AVT9"/>
<dbReference type="PROSITE" id="PS50975">
    <property type="entry name" value="ATP_GRASP"/>
    <property type="match status" value="1"/>
</dbReference>
<keyword evidence="1" id="KW-0547">Nucleotide-binding</keyword>
<gene>
    <name evidence="3" type="ORF">SAMN04489868_10250</name>
</gene>
<dbReference type="OrthoDB" id="9803907at2"/>
<proteinExistence type="predicted"/>
<dbReference type="Proteomes" id="UP000198668">
    <property type="component" value="Unassembled WGS sequence"/>
</dbReference>
<dbReference type="GO" id="GO:0005737">
    <property type="term" value="C:cytoplasm"/>
    <property type="evidence" value="ECO:0007669"/>
    <property type="project" value="TreeGrafter"/>
</dbReference>
<dbReference type="GO" id="GO:0018169">
    <property type="term" value="F:ribosomal S6-glutamic acid ligase activity"/>
    <property type="evidence" value="ECO:0007669"/>
    <property type="project" value="TreeGrafter"/>
</dbReference>
<dbReference type="Pfam" id="PF02655">
    <property type="entry name" value="ATP-grasp_3"/>
    <property type="match status" value="1"/>
</dbReference>
<dbReference type="SUPFAM" id="SSF56059">
    <property type="entry name" value="Glutathione synthetase ATP-binding domain-like"/>
    <property type="match status" value="1"/>
</dbReference>
<evidence type="ECO:0000313" key="4">
    <source>
        <dbReference type="Proteomes" id="UP000198668"/>
    </source>
</evidence>
<dbReference type="Gene3D" id="3.40.50.20">
    <property type="match status" value="1"/>
</dbReference>
<dbReference type="PANTHER" id="PTHR21621:SF0">
    <property type="entry name" value="BETA-CITRYLGLUTAMATE SYNTHASE B-RELATED"/>
    <property type="match status" value="1"/>
</dbReference>
<dbReference type="RefSeq" id="WP_092090828.1">
    <property type="nucleotide sequence ID" value="NZ_FOQE01000002.1"/>
</dbReference>
<dbReference type="Gene3D" id="3.30.1490.20">
    <property type="entry name" value="ATP-grasp fold, A domain"/>
    <property type="match status" value="1"/>
</dbReference>
<dbReference type="GO" id="GO:0005524">
    <property type="term" value="F:ATP binding"/>
    <property type="evidence" value="ECO:0007669"/>
    <property type="project" value="UniProtKB-UniRule"/>
</dbReference>
<protein>
    <submittedName>
        <fullName evidence="3">Carbamoyl-phosphate synthase large subunit</fullName>
    </submittedName>
</protein>
<organism evidence="3 4">
    <name type="scientific">Pisciglobus halotolerans</name>
    <dbReference type="NCBI Taxonomy" id="745365"/>
    <lineage>
        <taxon>Bacteria</taxon>
        <taxon>Bacillati</taxon>
        <taxon>Bacillota</taxon>
        <taxon>Bacilli</taxon>
        <taxon>Lactobacillales</taxon>
        <taxon>Carnobacteriaceae</taxon>
    </lineage>
</organism>
<name>A0A1I3AVT9_9LACT</name>
<evidence type="ECO:0000256" key="1">
    <source>
        <dbReference type="PROSITE-ProRule" id="PRU00409"/>
    </source>
</evidence>